<feature type="transmembrane region" description="Helical" evidence="6">
    <location>
        <begin position="192"/>
        <end position="215"/>
    </location>
</feature>
<sequence length="222" mass="23062">PVSTSQAVVGSIVGVGIMQKQVTLTGLDKIIICWIGTPIGGCILSIILYLVLARIINRFQPSWAGFDFIMRTGLIITGCYGAYALGANNVANVTGVFYGAGFLSIKTAALIGGVSIALGILTFSKGVMKTVGRGIVKLDAYSALIVVLSNAITVHIYAVIGVPVSTSQAVVGAVLGIGLLKRAEALRKRAIVGVFSGWIATPFIAGLVSISIYFVTHLTYVG</sequence>
<keyword evidence="5 6" id="KW-0472">Membrane</keyword>
<evidence type="ECO:0000256" key="2">
    <source>
        <dbReference type="ARBA" id="ARBA00022448"/>
    </source>
</evidence>
<protein>
    <recommendedName>
        <fullName evidence="8">Inorganic phosphate transporter</fullName>
    </recommendedName>
</protein>
<proteinExistence type="predicted"/>
<feature type="non-terminal residue" evidence="7">
    <location>
        <position position="1"/>
    </location>
</feature>
<name>X0WZ63_9ZZZZ</name>
<evidence type="ECO:0000256" key="6">
    <source>
        <dbReference type="SAM" id="Phobius"/>
    </source>
</evidence>
<reference evidence="7" key="1">
    <citation type="journal article" date="2014" name="Front. Microbiol.">
        <title>High frequency of phylogenetically diverse reductive dehalogenase-homologous genes in deep subseafloor sedimentary metagenomes.</title>
        <authorList>
            <person name="Kawai M."/>
            <person name="Futagami T."/>
            <person name="Toyoda A."/>
            <person name="Takaki Y."/>
            <person name="Nishi S."/>
            <person name="Hori S."/>
            <person name="Arai W."/>
            <person name="Tsubouchi T."/>
            <person name="Morono Y."/>
            <person name="Uchiyama I."/>
            <person name="Ito T."/>
            <person name="Fujiyama A."/>
            <person name="Inagaki F."/>
            <person name="Takami H."/>
        </authorList>
    </citation>
    <scope>NUCLEOTIDE SEQUENCE</scope>
    <source>
        <strain evidence="7">Expedition CK06-06</strain>
    </source>
</reference>
<dbReference type="InterPro" id="IPR001204">
    <property type="entry name" value="Phos_transporter"/>
</dbReference>
<comment type="caution">
    <text evidence="7">The sequence shown here is derived from an EMBL/GenBank/DDBJ whole genome shotgun (WGS) entry which is preliminary data.</text>
</comment>
<gene>
    <name evidence="7" type="ORF">S01H1_65305</name>
</gene>
<evidence type="ECO:0000256" key="4">
    <source>
        <dbReference type="ARBA" id="ARBA00022989"/>
    </source>
</evidence>
<comment type="subcellular location">
    <subcellularLocation>
        <location evidence="1">Membrane</location>
        <topology evidence="1">Multi-pass membrane protein</topology>
    </subcellularLocation>
</comment>
<feature type="transmembrane region" description="Helical" evidence="6">
    <location>
        <begin position="158"/>
        <end position="180"/>
    </location>
</feature>
<organism evidence="7">
    <name type="scientific">marine sediment metagenome</name>
    <dbReference type="NCBI Taxonomy" id="412755"/>
    <lineage>
        <taxon>unclassified sequences</taxon>
        <taxon>metagenomes</taxon>
        <taxon>ecological metagenomes</taxon>
    </lineage>
</organism>
<evidence type="ECO:0000256" key="3">
    <source>
        <dbReference type="ARBA" id="ARBA00022692"/>
    </source>
</evidence>
<keyword evidence="3 6" id="KW-0812">Transmembrane</keyword>
<feature type="transmembrane region" description="Helical" evidence="6">
    <location>
        <begin position="64"/>
        <end position="85"/>
    </location>
</feature>
<evidence type="ECO:0008006" key="8">
    <source>
        <dbReference type="Google" id="ProtNLM"/>
    </source>
</evidence>
<evidence type="ECO:0000313" key="7">
    <source>
        <dbReference type="EMBL" id="GAG36005.1"/>
    </source>
</evidence>
<dbReference type="GO" id="GO:0035435">
    <property type="term" value="P:phosphate ion transmembrane transport"/>
    <property type="evidence" value="ECO:0007669"/>
    <property type="project" value="TreeGrafter"/>
</dbReference>
<feature type="transmembrane region" description="Helical" evidence="6">
    <location>
        <begin position="135"/>
        <end position="152"/>
    </location>
</feature>
<dbReference type="GO" id="GO:0005315">
    <property type="term" value="F:phosphate transmembrane transporter activity"/>
    <property type="evidence" value="ECO:0007669"/>
    <property type="project" value="InterPro"/>
</dbReference>
<dbReference type="PANTHER" id="PTHR11101:SF80">
    <property type="entry name" value="PHOSPHATE TRANSPORTER"/>
    <property type="match status" value="1"/>
</dbReference>
<accession>X0WZ63</accession>
<feature type="transmembrane region" description="Helical" evidence="6">
    <location>
        <begin position="29"/>
        <end position="52"/>
    </location>
</feature>
<evidence type="ECO:0000256" key="1">
    <source>
        <dbReference type="ARBA" id="ARBA00004141"/>
    </source>
</evidence>
<dbReference type="Pfam" id="PF01384">
    <property type="entry name" value="PHO4"/>
    <property type="match status" value="2"/>
</dbReference>
<evidence type="ECO:0000256" key="5">
    <source>
        <dbReference type="ARBA" id="ARBA00023136"/>
    </source>
</evidence>
<keyword evidence="4 6" id="KW-1133">Transmembrane helix</keyword>
<keyword evidence="2" id="KW-0813">Transport</keyword>
<dbReference type="PANTHER" id="PTHR11101">
    <property type="entry name" value="PHOSPHATE TRANSPORTER"/>
    <property type="match status" value="1"/>
</dbReference>
<feature type="transmembrane region" description="Helical" evidence="6">
    <location>
        <begin position="97"/>
        <end position="123"/>
    </location>
</feature>
<dbReference type="AlphaFoldDB" id="X0WZ63"/>
<dbReference type="EMBL" id="BARS01043100">
    <property type="protein sequence ID" value="GAG36005.1"/>
    <property type="molecule type" value="Genomic_DNA"/>
</dbReference>
<dbReference type="GO" id="GO:0016020">
    <property type="term" value="C:membrane"/>
    <property type="evidence" value="ECO:0007669"/>
    <property type="project" value="UniProtKB-SubCell"/>
</dbReference>